<sequence>MRLETFGEENKGLVLCVAPDKGWVEFAAKSDHLVCVDRLEHALALFNAADQNLADVVVQRWRDSEGGDFIEAISNAFEYRLDDLDFGVDGHSDVEFEAEPLGAVLQLVNPQSIGQPTVIAVDGETVTFTVGLEACVGFEASFNFFVEDSVDRDYVHLGSEEAYIEDTLPFELTITADRSLDDGIVFHEVEVSKKRIDVNFGYVDAFPNENPHHEKY</sequence>
<reference evidence="1 2" key="1">
    <citation type="submission" date="2019-12" db="EMBL/GenBank/DDBJ databases">
        <title>Genomic-based taxomic classification of the family Erythrobacteraceae.</title>
        <authorList>
            <person name="Xu L."/>
        </authorList>
    </citation>
    <scope>NUCLEOTIDE SEQUENCE [LARGE SCALE GENOMIC DNA]</scope>
    <source>
        <strain evidence="1 2">KEMB 9005-328</strain>
    </source>
</reference>
<dbReference type="EMBL" id="WTYA01000018">
    <property type="protein sequence ID" value="MXP30179.1"/>
    <property type="molecule type" value="Genomic_DNA"/>
</dbReference>
<evidence type="ECO:0000313" key="2">
    <source>
        <dbReference type="Proteomes" id="UP000439780"/>
    </source>
</evidence>
<proteinExistence type="predicted"/>
<gene>
    <name evidence="1" type="ORF">GRI58_15320</name>
</gene>
<dbReference type="OrthoDB" id="9766796at2"/>
<accession>A0A845AL25</accession>
<keyword evidence="2" id="KW-1185">Reference proteome</keyword>
<protein>
    <submittedName>
        <fullName evidence="1">Uncharacterized protein</fullName>
    </submittedName>
</protein>
<organism evidence="1 2">
    <name type="scientific">Qipengyuania algicida</name>
    <dbReference type="NCBI Taxonomy" id="1836209"/>
    <lineage>
        <taxon>Bacteria</taxon>
        <taxon>Pseudomonadati</taxon>
        <taxon>Pseudomonadota</taxon>
        <taxon>Alphaproteobacteria</taxon>
        <taxon>Sphingomonadales</taxon>
        <taxon>Erythrobacteraceae</taxon>
        <taxon>Qipengyuania</taxon>
    </lineage>
</organism>
<dbReference type="RefSeq" id="WP_160754480.1">
    <property type="nucleotide sequence ID" value="NZ_WTYA01000018.1"/>
</dbReference>
<evidence type="ECO:0000313" key="1">
    <source>
        <dbReference type="EMBL" id="MXP30179.1"/>
    </source>
</evidence>
<comment type="caution">
    <text evidence="1">The sequence shown here is derived from an EMBL/GenBank/DDBJ whole genome shotgun (WGS) entry which is preliminary data.</text>
</comment>
<name>A0A845AL25_9SPHN</name>
<dbReference type="Proteomes" id="UP000439780">
    <property type="component" value="Unassembled WGS sequence"/>
</dbReference>
<dbReference type="AlphaFoldDB" id="A0A845AL25"/>